<proteinExistence type="predicted"/>
<reference evidence="2" key="1">
    <citation type="submission" date="2020-05" db="EMBL/GenBank/DDBJ databases">
        <title>Phylogenomic resolution of chytrid fungi.</title>
        <authorList>
            <person name="Stajich J.E."/>
            <person name="Amses K."/>
            <person name="Simmons R."/>
            <person name="Seto K."/>
            <person name="Myers J."/>
            <person name="Bonds A."/>
            <person name="Quandt C.A."/>
            <person name="Barry K."/>
            <person name="Liu P."/>
            <person name="Grigoriev I."/>
            <person name="Longcore J.E."/>
            <person name="James T.Y."/>
        </authorList>
    </citation>
    <scope>NUCLEOTIDE SEQUENCE</scope>
    <source>
        <strain evidence="2">PLAUS21</strain>
    </source>
</reference>
<protein>
    <submittedName>
        <fullName evidence="2">Uncharacterized protein</fullName>
    </submittedName>
</protein>
<evidence type="ECO:0000256" key="1">
    <source>
        <dbReference type="SAM" id="Coils"/>
    </source>
</evidence>
<keyword evidence="1" id="KW-0175">Coiled coil</keyword>
<name>A0AAD5UPT2_9FUNG</name>
<sequence length="547" mass="63688">MYSYTDTDDDSYKYSSSDIHTHSLKSILKSNENQKMMNIMTASDAKTHELNLKIKSLEQYILELQKKNIELENVKNLNQSEDETKESLRGLSNLNTDLLQQNSLLRRENLLLKDKLKTLGYQTLVNQITDTDTLDLDSISPTVLFQKIQYENQQVQTEDFTEIENACKAELQLNEYINKYQMEKDINQTLYAEVEQLKNEIKVLESNYTKLSNDAEIVFSSNQLITSNYQTVQNKNEELAAKNQELVSITKKLKTSLYLVQKEKETLEKTNHQIEMINIKSQSTLETIPILEKIIDQDKDKFTNEIKLLKQTIDILERENKELKNEKIDTNEYYLLMANNSNNIDLIDKLEKELQSQIESMIENKQLINKQQNAIKSKTIENKRLLKSIEELRANLKQKESIIAGQKIRLENSQEKIDELTSKFKSNLSLLSTKTEIIKNLKSIKPVEPVTVIKQIKETDTKARKKLFECQSEIKNLKTILQDNSQTITNLKSQYKSKILQIENKQKIYCYREHQYRNVLNSLVTNKEYQNISTKVTLINVDIGAGL</sequence>
<evidence type="ECO:0000313" key="2">
    <source>
        <dbReference type="EMBL" id="KAJ3262533.1"/>
    </source>
</evidence>
<feature type="coiled-coil region" evidence="1">
    <location>
        <begin position="47"/>
        <end position="84"/>
    </location>
</feature>
<dbReference type="Proteomes" id="UP001210925">
    <property type="component" value="Unassembled WGS sequence"/>
</dbReference>
<accession>A0AAD5UPT2</accession>
<comment type="caution">
    <text evidence="2">The sequence shown here is derived from an EMBL/GenBank/DDBJ whole genome shotgun (WGS) entry which is preliminary data.</text>
</comment>
<evidence type="ECO:0000313" key="3">
    <source>
        <dbReference type="Proteomes" id="UP001210925"/>
    </source>
</evidence>
<keyword evidence="3" id="KW-1185">Reference proteome</keyword>
<dbReference type="AlphaFoldDB" id="A0AAD5UPT2"/>
<feature type="coiled-coil region" evidence="1">
    <location>
        <begin position="180"/>
        <end position="423"/>
    </location>
</feature>
<organism evidence="2 3">
    <name type="scientific">Boothiomyces macroporosus</name>
    <dbReference type="NCBI Taxonomy" id="261099"/>
    <lineage>
        <taxon>Eukaryota</taxon>
        <taxon>Fungi</taxon>
        <taxon>Fungi incertae sedis</taxon>
        <taxon>Chytridiomycota</taxon>
        <taxon>Chytridiomycota incertae sedis</taxon>
        <taxon>Chytridiomycetes</taxon>
        <taxon>Rhizophydiales</taxon>
        <taxon>Terramycetaceae</taxon>
        <taxon>Boothiomyces</taxon>
    </lineage>
</organism>
<gene>
    <name evidence="2" type="ORF">HK103_000062</name>
</gene>
<dbReference type="EMBL" id="JADGKB010000001">
    <property type="protein sequence ID" value="KAJ3262533.1"/>
    <property type="molecule type" value="Genomic_DNA"/>
</dbReference>